<evidence type="ECO:0000256" key="3">
    <source>
        <dbReference type="ARBA" id="ARBA00022946"/>
    </source>
</evidence>
<evidence type="ECO:0000313" key="7">
    <source>
        <dbReference type="Ensembl" id="ENSCINP00000032003.1"/>
    </source>
</evidence>
<evidence type="ECO:0000256" key="1">
    <source>
        <dbReference type="ARBA" id="ARBA00004305"/>
    </source>
</evidence>
<evidence type="ECO:0000256" key="4">
    <source>
        <dbReference type="ARBA" id="ARBA00023128"/>
    </source>
</evidence>
<proteinExistence type="inferred from homology"/>
<reference evidence="7" key="3">
    <citation type="submission" date="2025-08" db="UniProtKB">
        <authorList>
            <consortium name="Ensembl"/>
        </authorList>
    </citation>
    <scope>IDENTIFICATION</scope>
</reference>
<dbReference type="PANTHER" id="PTHR13137">
    <property type="entry name" value="DC11 ACN9 HOMOLOG"/>
    <property type="match status" value="1"/>
</dbReference>
<dbReference type="GO" id="GO:0005758">
    <property type="term" value="C:mitochondrial intermembrane space"/>
    <property type="evidence" value="ECO:0000318"/>
    <property type="project" value="GO_Central"/>
</dbReference>
<protein>
    <recommendedName>
        <fullName evidence="6">Succinate dehydrogenase assembly factor 3</fullName>
        <shortName evidence="6">SDH assembly factor 3</shortName>
        <shortName evidence="6">SDHAF3</shortName>
    </recommendedName>
</protein>
<dbReference type="CDD" id="cd20270">
    <property type="entry name" value="Complex1_LYR_SDHAF3_LYRM10"/>
    <property type="match status" value="1"/>
</dbReference>
<comment type="subcellular location">
    <subcellularLocation>
        <location evidence="1 6">Mitochondrion matrix</location>
    </subcellularLocation>
</comment>
<reference evidence="7" key="2">
    <citation type="journal article" date="2008" name="Genome Biol.">
        <title>Improved genome assembly and evidence-based global gene model set for the chordate Ciona intestinalis: new insight into intron and operon populations.</title>
        <authorList>
            <person name="Satou Y."/>
            <person name="Mineta K."/>
            <person name="Ogasawara M."/>
            <person name="Sasakura Y."/>
            <person name="Shoguchi E."/>
            <person name="Ueno K."/>
            <person name="Yamada L."/>
            <person name="Matsumoto J."/>
            <person name="Wasserscheid J."/>
            <person name="Dewar K."/>
            <person name="Wiley G.B."/>
            <person name="Macmil S.L."/>
            <person name="Roe B.A."/>
            <person name="Zeller R.W."/>
            <person name="Hastings K.E."/>
            <person name="Lemaire P."/>
            <person name="Lindquist E."/>
            <person name="Endo T."/>
            <person name="Hotta K."/>
            <person name="Inaba K."/>
        </authorList>
    </citation>
    <scope>NUCLEOTIDE SEQUENCE [LARGE SCALE GENOMIC DNA]</scope>
    <source>
        <strain evidence="7">wild type</strain>
    </source>
</reference>
<dbReference type="HOGENOM" id="CLU_102310_2_0_1"/>
<sequence>YITAPKVKAHSRVVRGLYKRILRLHEGFPLDLKVIGDQYVKSEFKLHKDSPPEFVPEFLQQWNEYADSLDSQIKHSGTQTQSLGKNLDSKTLDNLSDDQAVQLFELMKETNKENRQFNIKE</sequence>
<keyword evidence="4 6" id="KW-0496">Mitochondrion</keyword>
<dbReference type="GO" id="GO:0034553">
    <property type="term" value="P:mitochondrial respiratory chain complex II assembly"/>
    <property type="evidence" value="ECO:0000318"/>
    <property type="project" value="GO_Central"/>
</dbReference>
<evidence type="ECO:0000256" key="2">
    <source>
        <dbReference type="ARBA" id="ARBA00006020"/>
    </source>
</evidence>
<organism evidence="7 8">
    <name type="scientific">Ciona intestinalis</name>
    <name type="common">Transparent sea squirt</name>
    <name type="synonym">Ascidia intestinalis</name>
    <dbReference type="NCBI Taxonomy" id="7719"/>
    <lineage>
        <taxon>Eukaryota</taxon>
        <taxon>Metazoa</taxon>
        <taxon>Chordata</taxon>
        <taxon>Tunicata</taxon>
        <taxon>Ascidiacea</taxon>
        <taxon>Phlebobranchia</taxon>
        <taxon>Cionidae</taxon>
        <taxon>Ciona</taxon>
    </lineage>
</organism>
<comment type="similarity">
    <text evidence="2 6">Belongs to the complex I LYR family. SDHAF3 subfamily.</text>
</comment>
<dbReference type="EMBL" id="EAAA01002606">
    <property type="status" value="NOT_ANNOTATED_CDS"/>
    <property type="molecule type" value="Genomic_DNA"/>
</dbReference>
<dbReference type="STRING" id="7719.ENSCINP00000032003"/>
<reference evidence="8" key="1">
    <citation type="journal article" date="2002" name="Science">
        <title>The draft genome of Ciona intestinalis: insights into chordate and vertebrate origins.</title>
        <authorList>
            <person name="Dehal P."/>
            <person name="Satou Y."/>
            <person name="Campbell R.K."/>
            <person name="Chapman J."/>
            <person name="Degnan B."/>
            <person name="De Tomaso A."/>
            <person name="Davidson B."/>
            <person name="Di Gregorio A."/>
            <person name="Gelpke M."/>
            <person name="Goodstein D.M."/>
            <person name="Harafuji N."/>
            <person name="Hastings K.E."/>
            <person name="Ho I."/>
            <person name="Hotta K."/>
            <person name="Huang W."/>
            <person name="Kawashima T."/>
            <person name="Lemaire P."/>
            <person name="Martinez D."/>
            <person name="Meinertzhagen I.A."/>
            <person name="Necula S."/>
            <person name="Nonaka M."/>
            <person name="Putnam N."/>
            <person name="Rash S."/>
            <person name="Saiga H."/>
            <person name="Satake M."/>
            <person name="Terry A."/>
            <person name="Yamada L."/>
            <person name="Wang H.G."/>
            <person name="Awazu S."/>
            <person name="Azumi K."/>
            <person name="Boore J."/>
            <person name="Branno M."/>
            <person name="Chin-Bow S."/>
            <person name="DeSantis R."/>
            <person name="Doyle S."/>
            <person name="Francino P."/>
            <person name="Keys D.N."/>
            <person name="Haga S."/>
            <person name="Hayashi H."/>
            <person name="Hino K."/>
            <person name="Imai K.S."/>
            <person name="Inaba K."/>
            <person name="Kano S."/>
            <person name="Kobayashi K."/>
            <person name="Kobayashi M."/>
            <person name="Lee B.I."/>
            <person name="Makabe K.W."/>
            <person name="Manohar C."/>
            <person name="Matassi G."/>
            <person name="Medina M."/>
            <person name="Mochizuki Y."/>
            <person name="Mount S."/>
            <person name="Morishita T."/>
            <person name="Miura S."/>
            <person name="Nakayama A."/>
            <person name="Nishizaka S."/>
            <person name="Nomoto H."/>
            <person name="Ohta F."/>
            <person name="Oishi K."/>
            <person name="Rigoutsos I."/>
            <person name="Sano M."/>
            <person name="Sasaki A."/>
            <person name="Sasakura Y."/>
            <person name="Shoguchi E."/>
            <person name="Shin-i T."/>
            <person name="Spagnuolo A."/>
            <person name="Stainier D."/>
            <person name="Suzuki M.M."/>
            <person name="Tassy O."/>
            <person name="Takatori N."/>
            <person name="Tokuoka M."/>
            <person name="Yagi K."/>
            <person name="Yoshizaki F."/>
            <person name="Wada S."/>
            <person name="Zhang C."/>
            <person name="Hyatt P.D."/>
            <person name="Larimer F."/>
            <person name="Detter C."/>
            <person name="Doggett N."/>
            <person name="Glavina T."/>
            <person name="Hawkins T."/>
            <person name="Richardson P."/>
            <person name="Lucas S."/>
            <person name="Kohara Y."/>
            <person name="Levine M."/>
            <person name="Satoh N."/>
            <person name="Rokhsar D.S."/>
        </authorList>
    </citation>
    <scope>NUCLEOTIDE SEQUENCE [LARGE SCALE GENOMIC DNA]</scope>
</reference>
<dbReference type="PANTHER" id="PTHR13137:SF6">
    <property type="entry name" value="SUCCINATE DEHYDROGENASE ASSEMBLY FACTOR 3, MITOCHONDRIAL"/>
    <property type="match status" value="1"/>
</dbReference>
<evidence type="ECO:0000256" key="5">
    <source>
        <dbReference type="ARBA" id="ARBA00023186"/>
    </source>
</evidence>
<dbReference type="Proteomes" id="UP000008144">
    <property type="component" value="Chromosome 8"/>
</dbReference>
<comment type="subunit">
    <text evidence="6">Interacts with the iron-sulfur protein subunit within the SDH catalytic dimer.</text>
</comment>
<dbReference type="InParanoid" id="H2XQR9"/>
<dbReference type="FunCoup" id="H2XQR9">
    <property type="interactions" value="136"/>
</dbReference>
<dbReference type="InterPro" id="IPR008381">
    <property type="entry name" value="SDHAF3/Sdh7"/>
</dbReference>
<keyword evidence="3" id="KW-0809">Transit peptide</keyword>
<name>H2XQR9_CIOIN</name>
<reference evidence="7" key="4">
    <citation type="submission" date="2025-09" db="UniProtKB">
        <authorList>
            <consortium name="Ensembl"/>
        </authorList>
    </citation>
    <scope>IDENTIFICATION</scope>
</reference>
<dbReference type="GO" id="GO:0005759">
    <property type="term" value="C:mitochondrial matrix"/>
    <property type="evidence" value="ECO:0007669"/>
    <property type="project" value="UniProtKB-SubCell"/>
</dbReference>
<dbReference type="Ensembl" id="ENSCINT00000032192.1">
    <property type="protein sequence ID" value="ENSCINP00000032003.1"/>
    <property type="gene ID" value="ENSCING00000020657.1"/>
</dbReference>
<evidence type="ECO:0000313" key="8">
    <source>
        <dbReference type="Proteomes" id="UP000008144"/>
    </source>
</evidence>
<dbReference type="AlphaFoldDB" id="H2XQR9"/>
<keyword evidence="5 6" id="KW-0143">Chaperone</keyword>
<comment type="function">
    <text evidence="6">Plays an essential role in the assembly of succinate dehydrogenase (SDH), an enzyme complex (also referred to as respiratory complex II) that is a component of both the tricarboxylic acid (TCA) cycle and the mitochondrial electron transport chain, and which couples the oxidation of succinate to fumarate with the reduction of ubiquinone (coenzyme Q) to ubiquinol. Promotes maturation of the iron-sulfur protein subunit of the SDH catalytic dimer, protecting it from the deleterious effects of oxidants. May act together with SDHAF1.</text>
</comment>
<keyword evidence="8" id="KW-1185">Reference proteome</keyword>
<dbReference type="GeneTree" id="ENSGT00390000010029"/>
<evidence type="ECO:0000256" key="6">
    <source>
        <dbReference type="RuleBase" id="RU368039"/>
    </source>
</evidence>
<dbReference type="OMA" id="WQQTNEN"/>
<dbReference type="Pfam" id="PF13233">
    <property type="entry name" value="Complex1_LYR_2"/>
    <property type="match status" value="1"/>
</dbReference>
<accession>H2XQR9</accession>